<gene>
    <name evidence="2" type="ORF">EV190_106252</name>
</gene>
<comment type="caution">
    <text evidence="2">The sequence shown here is derived from an EMBL/GenBank/DDBJ whole genome shotgun (WGS) entry which is preliminary data.</text>
</comment>
<evidence type="ECO:0000313" key="2">
    <source>
        <dbReference type="EMBL" id="TDQ52611.1"/>
    </source>
</evidence>
<sequence>MRYPDGGGLTASEREQREQIRLAAADLFEHGATAAQVARRFRVSVSSVNRWRQALAHGGRPALASKGPGGAACKLDPDQTEELQRVLEAGPAARGFADQRWTLARVIEVIHEEFDVTYSSSGLDELLHRLGWSVQTPTRRASERDEDEIAFWRGKQWELVKKPRRTWAPGSASKTRRARA</sequence>
<reference evidence="2 3" key="1">
    <citation type="submission" date="2019-03" db="EMBL/GenBank/DDBJ databases">
        <title>Genomic Encyclopedia of Type Strains, Phase IV (KMG-IV): sequencing the most valuable type-strain genomes for metagenomic binning, comparative biology and taxonomic classification.</title>
        <authorList>
            <person name="Goeker M."/>
        </authorList>
    </citation>
    <scope>NUCLEOTIDE SEQUENCE [LARGE SCALE GENOMIC DNA]</scope>
    <source>
        <strain evidence="2 3">DSM 46770</strain>
    </source>
</reference>
<dbReference type="AlphaFoldDB" id="A0A4R6V1Z5"/>
<keyword evidence="3" id="KW-1185">Reference proteome</keyword>
<dbReference type="InterPro" id="IPR025959">
    <property type="entry name" value="Winged_HTH_dom"/>
</dbReference>
<accession>A0A4R6V1Z5</accession>
<feature type="domain" description="Winged helix-turn helix" evidence="1">
    <location>
        <begin position="98"/>
        <end position="154"/>
    </location>
</feature>
<name>A0A4R6V1Z5_9ACTN</name>
<protein>
    <submittedName>
        <fullName evidence="2">Putative transposase</fullName>
    </submittedName>
</protein>
<dbReference type="SUPFAM" id="SSF46689">
    <property type="entry name" value="Homeodomain-like"/>
    <property type="match status" value="1"/>
</dbReference>
<dbReference type="EMBL" id="SNYN01000006">
    <property type="protein sequence ID" value="TDQ52611.1"/>
    <property type="molecule type" value="Genomic_DNA"/>
</dbReference>
<organism evidence="2 3">
    <name type="scientific">Actinorugispora endophytica</name>
    <dbReference type="NCBI Taxonomy" id="1605990"/>
    <lineage>
        <taxon>Bacteria</taxon>
        <taxon>Bacillati</taxon>
        <taxon>Actinomycetota</taxon>
        <taxon>Actinomycetes</taxon>
        <taxon>Streptosporangiales</taxon>
        <taxon>Nocardiopsidaceae</taxon>
        <taxon>Actinorugispora</taxon>
    </lineage>
</organism>
<dbReference type="InterPro" id="IPR009057">
    <property type="entry name" value="Homeodomain-like_sf"/>
</dbReference>
<dbReference type="Proteomes" id="UP000295281">
    <property type="component" value="Unassembled WGS sequence"/>
</dbReference>
<evidence type="ECO:0000313" key="3">
    <source>
        <dbReference type="Proteomes" id="UP000295281"/>
    </source>
</evidence>
<dbReference type="OrthoDB" id="8479510at2"/>
<proteinExistence type="predicted"/>
<dbReference type="RefSeq" id="WP_133741496.1">
    <property type="nucleotide sequence ID" value="NZ_SNYN01000006.1"/>
</dbReference>
<dbReference type="Pfam" id="PF13592">
    <property type="entry name" value="HTH_33"/>
    <property type="match status" value="1"/>
</dbReference>
<dbReference type="Pfam" id="PF13384">
    <property type="entry name" value="HTH_23"/>
    <property type="match status" value="1"/>
</dbReference>
<evidence type="ECO:0000259" key="1">
    <source>
        <dbReference type="Pfam" id="PF13592"/>
    </source>
</evidence>